<proteinExistence type="predicted"/>
<dbReference type="PATRIC" id="fig|698758.3.peg.1379"/>
<protein>
    <submittedName>
        <fullName evidence="2">Uncharacterized protein</fullName>
    </submittedName>
</protein>
<keyword evidence="1" id="KW-1133">Transmembrane helix</keyword>
<keyword evidence="1" id="KW-0472">Membrane</keyword>
<dbReference type="Pfam" id="PF22564">
    <property type="entry name" value="HAAS"/>
    <property type="match status" value="1"/>
</dbReference>
<keyword evidence="3" id="KW-1185">Reference proteome</keyword>
<dbReference type="HOGENOM" id="CLU_070045_0_0_9"/>
<feature type="transmembrane region" description="Helical" evidence="1">
    <location>
        <begin position="206"/>
        <end position="234"/>
    </location>
</feature>
<dbReference type="Proteomes" id="UP000006294">
    <property type="component" value="Chromosome"/>
</dbReference>
<dbReference type="eggNOG" id="COG0604">
    <property type="taxonomic scope" value="Bacteria"/>
</dbReference>
<reference evidence="2 3" key="1">
    <citation type="submission" date="2011-01" db="EMBL/GenBank/DDBJ databases">
        <title>Whole genome sequence of Amphibacillus xylinus NBRC 15112.</title>
        <authorList>
            <person name="Nakazawa H."/>
            <person name="Katano Y."/>
            <person name="Nakamura S."/>
            <person name="Sasagawa M."/>
            <person name="Fukada J."/>
            <person name="Arai T."/>
            <person name="Sasakura N."/>
            <person name="Mochizuki D."/>
            <person name="Hosoyama A."/>
            <person name="Harada K."/>
            <person name="Horikawa H."/>
            <person name="Kato Y."/>
            <person name="Harada T."/>
            <person name="Sasaki K."/>
            <person name="Sekiguchi M."/>
            <person name="Hodoyama M."/>
            <person name="Nishiko R."/>
            <person name="Narita H."/>
            <person name="Hanamaki A."/>
            <person name="Hata C."/>
            <person name="Konno Y."/>
            <person name="Niimura Y."/>
            <person name="Yamazaki S."/>
            <person name="Fujita N."/>
        </authorList>
    </citation>
    <scope>NUCLEOTIDE SEQUENCE [LARGE SCALE GENOMIC DNA]</scope>
    <source>
        <strain evidence="3">ATCC 51415 / DSM 6626 / JCM 7361 / LMG 17667 / NBRC 15112 / Ep01</strain>
    </source>
</reference>
<keyword evidence="1" id="KW-0812">Transmembrane</keyword>
<dbReference type="AlphaFoldDB" id="K0IYD1"/>
<gene>
    <name evidence="2" type="ordered locus">AXY_13830</name>
</gene>
<accession>K0IYD1</accession>
<feature type="transmembrane region" description="Helical" evidence="1">
    <location>
        <begin position="176"/>
        <end position="200"/>
    </location>
</feature>
<feature type="transmembrane region" description="Helical" evidence="1">
    <location>
        <begin position="80"/>
        <end position="105"/>
    </location>
</feature>
<name>K0IYD1_AMPXN</name>
<evidence type="ECO:0000313" key="3">
    <source>
        <dbReference type="Proteomes" id="UP000006294"/>
    </source>
</evidence>
<feature type="transmembrane region" description="Helical" evidence="1">
    <location>
        <begin position="246"/>
        <end position="268"/>
    </location>
</feature>
<dbReference type="STRING" id="698758.AXY_13830"/>
<feature type="transmembrane region" description="Helical" evidence="1">
    <location>
        <begin position="117"/>
        <end position="139"/>
    </location>
</feature>
<evidence type="ECO:0000256" key="1">
    <source>
        <dbReference type="SAM" id="Phobius"/>
    </source>
</evidence>
<evidence type="ECO:0000313" key="2">
    <source>
        <dbReference type="EMBL" id="BAM47515.1"/>
    </source>
</evidence>
<organism evidence="2 3">
    <name type="scientific">Amphibacillus xylanus (strain ATCC 51415 / DSM 6626 / JCM 7361 / LMG 17667 / NBRC 15112 / Ep01)</name>
    <dbReference type="NCBI Taxonomy" id="698758"/>
    <lineage>
        <taxon>Bacteria</taxon>
        <taxon>Bacillati</taxon>
        <taxon>Bacillota</taxon>
        <taxon>Bacilli</taxon>
        <taxon>Bacillales</taxon>
        <taxon>Bacillaceae</taxon>
        <taxon>Amphibacillus</taxon>
    </lineage>
</organism>
<dbReference type="KEGG" id="axl:AXY_13830"/>
<dbReference type="EMBL" id="AP012050">
    <property type="protein sequence ID" value="BAM47515.1"/>
    <property type="molecule type" value="Genomic_DNA"/>
</dbReference>
<feature type="transmembrane region" description="Helical" evidence="1">
    <location>
        <begin position="292"/>
        <end position="313"/>
    </location>
</feature>
<sequence>MMIERYIYAVTQQLPKKLKDEIGIELRSLINDMIDAMDNTLSEEEKIDKVLRELGDPKELANRYKGKERYLIGPNYYDKYIFVVKIVAFAIFIGISISTGLGIIFSSSSITEMIGGYISVLFSGTIQGIAWVTGIFILLEYKDIPVETGFEHDKWEPNQLPELPDQKAVISRSESVFAIMVSTAALSFVFFLPELIGVYYEPGEAVNIISIFNIEVLSSFKLIIFLIFAINILVELIKIIKGKWTVNIAVITSVLNLISAAMFISIIYKANIWNSEVVQKLEQYTTISFERLLFITAAIIIIITISESVTALYKGIKYGGKK</sequence>